<sequence length="78" mass="8269">MDARPSLDNSNRKKQGRGRGRAGTGRGRGSKTVDQTRPTSTSSAVTNGQLDKLTNKESRSSIQPGSEDRAALQVALIS</sequence>
<feature type="region of interest" description="Disordered" evidence="1">
    <location>
        <begin position="1"/>
        <end position="78"/>
    </location>
</feature>
<proteinExistence type="predicted"/>
<reference evidence="2" key="1">
    <citation type="submission" date="2014-09" db="EMBL/GenBank/DDBJ databases">
        <authorList>
            <person name="Magalhaes I.L.F."/>
            <person name="Oliveira U."/>
            <person name="Santos F.R."/>
            <person name="Vidigal T.H.D.A."/>
            <person name="Brescovit A.D."/>
            <person name="Santos A.J."/>
        </authorList>
    </citation>
    <scope>NUCLEOTIDE SEQUENCE</scope>
    <source>
        <tissue evidence="2">Shoot tissue taken approximately 20 cm above the soil surface</tissue>
    </source>
</reference>
<protein>
    <submittedName>
        <fullName evidence="2">TLK2</fullName>
    </submittedName>
</protein>
<accession>A0A0A9CP81</accession>
<evidence type="ECO:0000256" key="1">
    <source>
        <dbReference type="SAM" id="MobiDB-lite"/>
    </source>
</evidence>
<dbReference type="AlphaFoldDB" id="A0A0A9CP81"/>
<evidence type="ECO:0000313" key="2">
    <source>
        <dbReference type="EMBL" id="JAD76248.1"/>
    </source>
</evidence>
<reference evidence="2" key="2">
    <citation type="journal article" date="2015" name="Data Brief">
        <title>Shoot transcriptome of the giant reed, Arundo donax.</title>
        <authorList>
            <person name="Barrero R.A."/>
            <person name="Guerrero F.D."/>
            <person name="Moolhuijzen P."/>
            <person name="Goolsby J.A."/>
            <person name="Tidwell J."/>
            <person name="Bellgard S.E."/>
            <person name="Bellgard M.I."/>
        </authorList>
    </citation>
    <scope>NUCLEOTIDE SEQUENCE</scope>
    <source>
        <tissue evidence="2">Shoot tissue taken approximately 20 cm above the soil surface</tissue>
    </source>
</reference>
<dbReference type="EMBL" id="GBRH01221647">
    <property type="protein sequence ID" value="JAD76248.1"/>
    <property type="molecule type" value="Transcribed_RNA"/>
</dbReference>
<name>A0A0A9CP81_ARUDO</name>
<organism evidence="2">
    <name type="scientific">Arundo donax</name>
    <name type="common">Giant reed</name>
    <name type="synonym">Donax arundinaceus</name>
    <dbReference type="NCBI Taxonomy" id="35708"/>
    <lineage>
        <taxon>Eukaryota</taxon>
        <taxon>Viridiplantae</taxon>
        <taxon>Streptophyta</taxon>
        <taxon>Embryophyta</taxon>
        <taxon>Tracheophyta</taxon>
        <taxon>Spermatophyta</taxon>
        <taxon>Magnoliopsida</taxon>
        <taxon>Liliopsida</taxon>
        <taxon>Poales</taxon>
        <taxon>Poaceae</taxon>
        <taxon>PACMAD clade</taxon>
        <taxon>Arundinoideae</taxon>
        <taxon>Arundineae</taxon>
        <taxon>Arundo</taxon>
    </lineage>
</organism>
<feature type="compositionally biased region" description="Polar residues" evidence="1">
    <location>
        <begin position="32"/>
        <end position="49"/>
    </location>
</feature>